<evidence type="ECO:0000256" key="1">
    <source>
        <dbReference type="SAM" id="MobiDB-lite"/>
    </source>
</evidence>
<feature type="region of interest" description="Disordered" evidence="1">
    <location>
        <begin position="109"/>
        <end position="132"/>
    </location>
</feature>
<organism evidence="2 3">
    <name type="scientific">Rhodnius prolixus</name>
    <name type="common">Triatomid bug</name>
    <dbReference type="NCBI Taxonomy" id="13249"/>
    <lineage>
        <taxon>Eukaryota</taxon>
        <taxon>Metazoa</taxon>
        <taxon>Ecdysozoa</taxon>
        <taxon>Arthropoda</taxon>
        <taxon>Hexapoda</taxon>
        <taxon>Insecta</taxon>
        <taxon>Pterygota</taxon>
        <taxon>Neoptera</taxon>
        <taxon>Paraneoptera</taxon>
        <taxon>Hemiptera</taxon>
        <taxon>Heteroptera</taxon>
        <taxon>Panheteroptera</taxon>
        <taxon>Cimicomorpha</taxon>
        <taxon>Reduviidae</taxon>
        <taxon>Triatominae</taxon>
        <taxon>Rhodnius</taxon>
    </lineage>
</organism>
<feature type="compositionally biased region" description="Polar residues" evidence="1">
    <location>
        <begin position="119"/>
        <end position="132"/>
    </location>
</feature>
<evidence type="ECO:0000313" key="2">
    <source>
        <dbReference type="EnsemblMetazoa" id="RPRC005007-PA"/>
    </source>
</evidence>
<protein>
    <recommendedName>
        <fullName evidence="4">H15 domain-containing protein</fullName>
    </recommendedName>
</protein>
<dbReference type="Proteomes" id="UP000015103">
    <property type="component" value="Unassembled WGS sequence"/>
</dbReference>
<dbReference type="HOGENOM" id="CLU_1919657_0_0_1"/>
<name>T1HLT3_RHOPR</name>
<evidence type="ECO:0008006" key="4">
    <source>
        <dbReference type="Google" id="ProtNLM"/>
    </source>
</evidence>
<sequence>MTFLQPLINIKSILSFYDRDGHGLNLNEIATRMRSFRLHSNKQQVKSILRYGEAIGILIKTDCIDENNVTPYYTLAKNKREKKAKSIVDSLKLNKTRIIKRRLKKQKKATVKEIRDQETTTTDVPKESTSFQ</sequence>
<dbReference type="AlphaFoldDB" id="T1HLT3"/>
<dbReference type="EMBL" id="ACPB03012000">
    <property type="status" value="NOT_ANNOTATED_CDS"/>
    <property type="molecule type" value="Genomic_DNA"/>
</dbReference>
<reference evidence="2" key="1">
    <citation type="submission" date="2015-05" db="UniProtKB">
        <authorList>
            <consortium name="EnsemblMetazoa"/>
        </authorList>
    </citation>
    <scope>IDENTIFICATION</scope>
</reference>
<proteinExistence type="predicted"/>
<dbReference type="EnsemblMetazoa" id="RPRC005007-RA">
    <property type="protein sequence ID" value="RPRC005007-PA"/>
    <property type="gene ID" value="RPRC005007"/>
</dbReference>
<keyword evidence="3" id="KW-1185">Reference proteome</keyword>
<evidence type="ECO:0000313" key="3">
    <source>
        <dbReference type="Proteomes" id="UP000015103"/>
    </source>
</evidence>
<dbReference type="InParanoid" id="T1HLT3"/>
<dbReference type="VEuPathDB" id="VectorBase:RPRC005007"/>
<accession>T1HLT3</accession>